<dbReference type="OrthoDB" id="2115692at2759"/>
<feature type="domain" description="N-acetyltransferase" evidence="1">
    <location>
        <begin position="65"/>
        <end position="207"/>
    </location>
</feature>
<dbReference type="InterPro" id="IPR000182">
    <property type="entry name" value="GNAT_dom"/>
</dbReference>
<dbReference type="AlphaFoldDB" id="A0A8E2JRR1"/>
<dbReference type="PROSITE" id="PS51186">
    <property type="entry name" value="GNAT"/>
    <property type="match status" value="1"/>
</dbReference>
<protein>
    <recommendedName>
        <fullName evidence="1">N-acetyltransferase domain-containing protein</fullName>
    </recommendedName>
</protein>
<dbReference type="PANTHER" id="PTHR42791">
    <property type="entry name" value="GNAT FAMILY ACETYLTRANSFERASE"/>
    <property type="match status" value="1"/>
</dbReference>
<evidence type="ECO:0000259" key="1">
    <source>
        <dbReference type="PROSITE" id="PS51186"/>
    </source>
</evidence>
<keyword evidence="3" id="KW-1185">Reference proteome</keyword>
<evidence type="ECO:0000313" key="3">
    <source>
        <dbReference type="Proteomes" id="UP000250140"/>
    </source>
</evidence>
<dbReference type="InterPro" id="IPR016181">
    <property type="entry name" value="Acyl_CoA_acyltransferase"/>
</dbReference>
<gene>
    <name evidence="2" type="ORF">AOQ84DRAFT_342958</name>
</gene>
<dbReference type="Pfam" id="PF13508">
    <property type="entry name" value="Acetyltransf_7"/>
    <property type="match status" value="1"/>
</dbReference>
<dbReference type="Gene3D" id="3.40.630.30">
    <property type="match status" value="1"/>
</dbReference>
<evidence type="ECO:0000313" key="2">
    <source>
        <dbReference type="EMBL" id="OCL06694.1"/>
    </source>
</evidence>
<dbReference type="Proteomes" id="UP000250140">
    <property type="component" value="Unassembled WGS sequence"/>
</dbReference>
<dbReference type="PANTHER" id="PTHR42791:SF14">
    <property type="entry name" value="N-ACETYLTRANSFERASE DOMAIN-CONTAINING PROTEIN"/>
    <property type="match status" value="1"/>
</dbReference>
<dbReference type="GO" id="GO:0016747">
    <property type="term" value="F:acyltransferase activity, transferring groups other than amino-acyl groups"/>
    <property type="evidence" value="ECO:0007669"/>
    <property type="project" value="InterPro"/>
</dbReference>
<proteinExistence type="predicted"/>
<name>A0A8E2JRR1_9PEZI</name>
<organism evidence="2 3">
    <name type="scientific">Glonium stellatum</name>
    <dbReference type="NCBI Taxonomy" id="574774"/>
    <lineage>
        <taxon>Eukaryota</taxon>
        <taxon>Fungi</taxon>
        <taxon>Dikarya</taxon>
        <taxon>Ascomycota</taxon>
        <taxon>Pezizomycotina</taxon>
        <taxon>Dothideomycetes</taxon>
        <taxon>Pleosporomycetidae</taxon>
        <taxon>Gloniales</taxon>
        <taxon>Gloniaceae</taxon>
        <taxon>Glonium</taxon>
    </lineage>
</organism>
<dbReference type="EMBL" id="KV750001">
    <property type="protein sequence ID" value="OCL06694.1"/>
    <property type="molecule type" value="Genomic_DNA"/>
</dbReference>
<sequence>MPLVVSKVEDSDIGDYVRISLAGFYGDPVARIFQGCDINSPSAEIAALIERRRKTVIGQRNVNPIKVTDTDTGKVIAVAEWNYEPAKTPEKLEKIDIPDDASPALVAILKTYLGTGNEIMGDKPYWTLGNMVTHPDHRHRGAAGLLVQWGIDIIDRDGLEAYVDASADGKPLYERFGFEQLREVVYEYSDSDLNVRETHYCMLRKARPLVAKTGA</sequence>
<reference evidence="2 3" key="1">
    <citation type="journal article" date="2016" name="Nat. Commun.">
        <title>Ectomycorrhizal ecology is imprinted in the genome of the dominant symbiotic fungus Cenococcum geophilum.</title>
        <authorList>
            <consortium name="DOE Joint Genome Institute"/>
            <person name="Peter M."/>
            <person name="Kohler A."/>
            <person name="Ohm R.A."/>
            <person name="Kuo A."/>
            <person name="Krutzmann J."/>
            <person name="Morin E."/>
            <person name="Arend M."/>
            <person name="Barry K.W."/>
            <person name="Binder M."/>
            <person name="Choi C."/>
            <person name="Clum A."/>
            <person name="Copeland A."/>
            <person name="Grisel N."/>
            <person name="Haridas S."/>
            <person name="Kipfer T."/>
            <person name="LaButti K."/>
            <person name="Lindquist E."/>
            <person name="Lipzen A."/>
            <person name="Maire R."/>
            <person name="Meier B."/>
            <person name="Mihaltcheva S."/>
            <person name="Molinier V."/>
            <person name="Murat C."/>
            <person name="Poggeler S."/>
            <person name="Quandt C.A."/>
            <person name="Sperisen C."/>
            <person name="Tritt A."/>
            <person name="Tisserant E."/>
            <person name="Crous P.W."/>
            <person name="Henrissat B."/>
            <person name="Nehls U."/>
            <person name="Egli S."/>
            <person name="Spatafora J.W."/>
            <person name="Grigoriev I.V."/>
            <person name="Martin F.M."/>
        </authorList>
    </citation>
    <scope>NUCLEOTIDE SEQUENCE [LARGE SCALE GENOMIC DNA]</scope>
    <source>
        <strain evidence="2 3">CBS 207.34</strain>
    </source>
</reference>
<dbReference type="SUPFAM" id="SSF55729">
    <property type="entry name" value="Acyl-CoA N-acyltransferases (Nat)"/>
    <property type="match status" value="1"/>
</dbReference>
<accession>A0A8E2JRR1</accession>
<dbReference type="InterPro" id="IPR052523">
    <property type="entry name" value="Trichothecene_AcTrans"/>
</dbReference>